<dbReference type="InterPro" id="IPR024230">
    <property type="entry name" value="GspL_cyto_dom"/>
</dbReference>
<dbReference type="InterPro" id="IPR043129">
    <property type="entry name" value="ATPase_NBD"/>
</dbReference>
<dbReference type="AlphaFoldDB" id="A0A3N7HVR4"/>
<evidence type="ECO:0000259" key="1">
    <source>
        <dbReference type="Pfam" id="PF05134"/>
    </source>
</evidence>
<dbReference type="RefSeq" id="WP_124539097.1">
    <property type="nucleotide sequence ID" value="NZ_QUSW01000001.1"/>
</dbReference>
<dbReference type="EMBL" id="QUSW01000001">
    <property type="protein sequence ID" value="RQP26414.1"/>
    <property type="molecule type" value="Genomic_DNA"/>
</dbReference>
<feature type="domain" description="GspL cytoplasmic actin-ATPase-like" evidence="1">
    <location>
        <begin position="57"/>
        <end position="148"/>
    </location>
</feature>
<dbReference type="SUPFAM" id="SSF53067">
    <property type="entry name" value="Actin-like ATPase domain"/>
    <property type="match status" value="1"/>
</dbReference>
<dbReference type="GO" id="GO:0015627">
    <property type="term" value="C:type II protein secretion system complex"/>
    <property type="evidence" value="ECO:0007669"/>
    <property type="project" value="InterPro"/>
</dbReference>
<name>A0A3N7HVR4_9BURK</name>
<dbReference type="GO" id="GO:0009276">
    <property type="term" value="C:Gram-negative-bacterium-type cell wall"/>
    <property type="evidence" value="ECO:0007669"/>
    <property type="project" value="InterPro"/>
</dbReference>
<dbReference type="Proteomes" id="UP000267464">
    <property type="component" value="Unassembled WGS sequence"/>
</dbReference>
<keyword evidence="3" id="KW-1185">Reference proteome</keyword>
<dbReference type="OrthoDB" id="8557903at2"/>
<evidence type="ECO:0000313" key="2">
    <source>
        <dbReference type="EMBL" id="RQP26414.1"/>
    </source>
</evidence>
<dbReference type="InterPro" id="IPR007812">
    <property type="entry name" value="T2SS_protein-GspL"/>
</dbReference>
<proteinExistence type="predicted"/>
<dbReference type="NCBIfam" id="TIGR01709">
    <property type="entry name" value="typeII_sec_gspL"/>
    <property type="match status" value="1"/>
</dbReference>
<gene>
    <name evidence="2" type="ORF">DZC73_05205</name>
</gene>
<sequence>MSILVIQLSPRQRLRASASQAPASDGARLTDEYVYALSPDGGLSLDSQGQCAASLLPKADQVVAVLGDADISWHRITLPKAPAAKMRTALAGLLEEAVLEDAEQTHFAVAPDATAGQPAWIAAIDRSWLRAELAALEQANVFVDRVVPSSWPDDPPGGHFAETDSRHNGGEQGITLTWSHPDGVANLRLHGGLARAVVPVPAPHGTRWSATPGAAASAEQWLGTTVNVMQPAQRLLQAARTLWNLRQFDLARRNRGTRALGDAFKRFLSPGWRPVRIGLAALVIAQVVGLNLWALSLSSSVKAKTEGLLAVAKTAFPKVDENSLRRDAALVMQRETDALRRSAGKPGDNDFEPLLQAAATAWPPDKTPVENMKYENGKLTVATIGWDPNTIQTFQSRLRPAGWKAENAGDGRLVVSRNAGGTP</sequence>
<accession>A0A3N7HVR4</accession>
<protein>
    <submittedName>
        <fullName evidence="2">General secretion pathway protein GspL</fullName>
    </submittedName>
</protein>
<evidence type="ECO:0000313" key="3">
    <source>
        <dbReference type="Proteomes" id="UP000267464"/>
    </source>
</evidence>
<reference evidence="2 3" key="1">
    <citation type="submission" date="2018-08" db="EMBL/GenBank/DDBJ databases">
        <authorList>
            <person name="Khan S.A."/>
            <person name="Jeon C.O."/>
            <person name="Chun B.H."/>
            <person name="Jeong S.E."/>
        </authorList>
    </citation>
    <scope>NUCLEOTIDE SEQUENCE [LARGE SCALE GENOMIC DNA]</scope>
    <source>
        <strain evidence="2 3">S-16</strain>
    </source>
</reference>
<dbReference type="Pfam" id="PF05134">
    <property type="entry name" value="T2SSL"/>
    <property type="match status" value="1"/>
</dbReference>
<organism evidence="2 3">
    <name type="scientific">Piscinibacter terrae</name>
    <dbReference type="NCBI Taxonomy" id="2496871"/>
    <lineage>
        <taxon>Bacteria</taxon>
        <taxon>Pseudomonadati</taxon>
        <taxon>Pseudomonadota</taxon>
        <taxon>Betaproteobacteria</taxon>
        <taxon>Burkholderiales</taxon>
        <taxon>Sphaerotilaceae</taxon>
        <taxon>Piscinibacter</taxon>
    </lineage>
</organism>
<dbReference type="Gene3D" id="3.30.420.380">
    <property type="match status" value="1"/>
</dbReference>
<comment type="caution">
    <text evidence="2">The sequence shown here is derived from an EMBL/GenBank/DDBJ whole genome shotgun (WGS) entry which is preliminary data.</text>
</comment>
<reference evidence="2 3" key="2">
    <citation type="submission" date="2018-12" db="EMBL/GenBank/DDBJ databases">
        <title>Rhizobacter gummiphilus sp. nov., a rubber-degrading bacterium isolated from the soil of a botanical garden in Japan.</title>
        <authorList>
            <person name="Shunsuke S.S."/>
        </authorList>
    </citation>
    <scope>NUCLEOTIDE SEQUENCE [LARGE SCALE GENOMIC DNA]</scope>
    <source>
        <strain evidence="2 3">S-16</strain>
    </source>
</reference>
<dbReference type="GO" id="GO:0015628">
    <property type="term" value="P:protein secretion by the type II secretion system"/>
    <property type="evidence" value="ECO:0007669"/>
    <property type="project" value="InterPro"/>
</dbReference>